<evidence type="ECO:0000256" key="1">
    <source>
        <dbReference type="SAM" id="MobiDB-lite"/>
    </source>
</evidence>
<feature type="compositionally biased region" description="Polar residues" evidence="1">
    <location>
        <begin position="7"/>
        <end position="19"/>
    </location>
</feature>
<dbReference type="HOGENOM" id="CLU_2606402_0_0_1"/>
<evidence type="ECO:0000313" key="2">
    <source>
        <dbReference type="EMBL" id="KIJ94702.1"/>
    </source>
</evidence>
<reference evidence="3" key="2">
    <citation type="submission" date="2015-01" db="EMBL/GenBank/DDBJ databases">
        <title>Evolutionary Origins and Diversification of the Mycorrhizal Mutualists.</title>
        <authorList>
            <consortium name="DOE Joint Genome Institute"/>
            <consortium name="Mycorrhizal Genomics Consortium"/>
            <person name="Kohler A."/>
            <person name="Kuo A."/>
            <person name="Nagy L.G."/>
            <person name="Floudas D."/>
            <person name="Copeland A."/>
            <person name="Barry K.W."/>
            <person name="Cichocki N."/>
            <person name="Veneault-Fourrey C."/>
            <person name="LaButti K."/>
            <person name="Lindquist E.A."/>
            <person name="Lipzen A."/>
            <person name="Lundell T."/>
            <person name="Morin E."/>
            <person name="Murat C."/>
            <person name="Riley R."/>
            <person name="Ohm R."/>
            <person name="Sun H."/>
            <person name="Tunlid A."/>
            <person name="Henrissat B."/>
            <person name="Grigoriev I.V."/>
            <person name="Hibbett D.S."/>
            <person name="Martin F."/>
        </authorList>
    </citation>
    <scope>NUCLEOTIDE SEQUENCE [LARGE SCALE GENOMIC DNA]</scope>
    <source>
        <strain evidence="3">LaAM-08-1</strain>
    </source>
</reference>
<evidence type="ECO:0000313" key="3">
    <source>
        <dbReference type="Proteomes" id="UP000054477"/>
    </source>
</evidence>
<protein>
    <submittedName>
        <fullName evidence="2">Uncharacterized protein</fullName>
    </submittedName>
</protein>
<feature type="region of interest" description="Disordered" evidence="1">
    <location>
        <begin position="1"/>
        <end position="22"/>
    </location>
</feature>
<sequence length="79" mass="8746">MFPLQNPGATSPTATWQPNDQRRSKFVVGHRYLFRNTTDDGTATWDTAEQPTATPPPLHPPATSHNPAHTQNPSRPKTT</sequence>
<keyword evidence="3" id="KW-1185">Reference proteome</keyword>
<feature type="region of interest" description="Disordered" evidence="1">
    <location>
        <begin position="36"/>
        <end position="79"/>
    </location>
</feature>
<dbReference type="Proteomes" id="UP000054477">
    <property type="component" value="Unassembled WGS sequence"/>
</dbReference>
<reference evidence="2 3" key="1">
    <citation type="submission" date="2014-04" db="EMBL/GenBank/DDBJ databases">
        <authorList>
            <consortium name="DOE Joint Genome Institute"/>
            <person name="Kuo A."/>
            <person name="Kohler A."/>
            <person name="Nagy L.G."/>
            <person name="Floudas D."/>
            <person name="Copeland A."/>
            <person name="Barry K.W."/>
            <person name="Cichocki N."/>
            <person name="Veneault-Fourrey C."/>
            <person name="LaButti K."/>
            <person name="Lindquist E.A."/>
            <person name="Lipzen A."/>
            <person name="Lundell T."/>
            <person name="Morin E."/>
            <person name="Murat C."/>
            <person name="Sun H."/>
            <person name="Tunlid A."/>
            <person name="Henrissat B."/>
            <person name="Grigoriev I.V."/>
            <person name="Hibbett D.S."/>
            <person name="Martin F."/>
            <person name="Nordberg H.P."/>
            <person name="Cantor M.N."/>
            <person name="Hua S.X."/>
        </authorList>
    </citation>
    <scope>NUCLEOTIDE SEQUENCE [LARGE SCALE GENOMIC DNA]</scope>
    <source>
        <strain evidence="2 3">LaAM-08-1</strain>
    </source>
</reference>
<dbReference type="EMBL" id="KN838782">
    <property type="protein sequence ID" value="KIJ94702.1"/>
    <property type="molecule type" value="Genomic_DNA"/>
</dbReference>
<accession>A0A0C9XEW9</accession>
<dbReference type="AlphaFoldDB" id="A0A0C9XEW9"/>
<proteinExistence type="predicted"/>
<name>A0A0C9XEW9_9AGAR</name>
<feature type="compositionally biased region" description="Polar residues" evidence="1">
    <location>
        <begin position="68"/>
        <end position="79"/>
    </location>
</feature>
<gene>
    <name evidence="2" type="ORF">K443DRAFT_11914</name>
</gene>
<feature type="compositionally biased region" description="Low complexity" evidence="1">
    <location>
        <begin position="39"/>
        <end position="52"/>
    </location>
</feature>
<organism evidence="2 3">
    <name type="scientific">Laccaria amethystina LaAM-08-1</name>
    <dbReference type="NCBI Taxonomy" id="1095629"/>
    <lineage>
        <taxon>Eukaryota</taxon>
        <taxon>Fungi</taxon>
        <taxon>Dikarya</taxon>
        <taxon>Basidiomycota</taxon>
        <taxon>Agaricomycotina</taxon>
        <taxon>Agaricomycetes</taxon>
        <taxon>Agaricomycetidae</taxon>
        <taxon>Agaricales</taxon>
        <taxon>Agaricineae</taxon>
        <taxon>Hydnangiaceae</taxon>
        <taxon>Laccaria</taxon>
    </lineage>
</organism>